<dbReference type="AlphaFoldDB" id="A0A942ZWL1"/>
<evidence type="ECO:0000313" key="2">
    <source>
        <dbReference type="EMBL" id="MBS4883349.1"/>
    </source>
</evidence>
<keyword evidence="1" id="KW-1133">Transmembrane helix</keyword>
<proteinExistence type="predicted"/>
<dbReference type="Proteomes" id="UP000753219">
    <property type="component" value="Unassembled WGS sequence"/>
</dbReference>
<keyword evidence="1" id="KW-0812">Transmembrane</keyword>
<dbReference type="Pfam" id="PF11193">
    <property type="entry name" value="DUF2812"/>
    <property type="match status" value="1"/>
</dbReference>
<evidence type="ECO:0000256" key="1">
    <source>
        <dbReference type="SAM" id="Phobius"/>
    </source>
</evidence>
<dbReference type="RefSeq" id="WP_278639523.1">
    <property type="nucleotide sequence ID" value="NZ_JAGZMZ010000002.1"/>
</dbReference>
<name>A0A942ZWL1_9FIRM</name>
<gene>
    <name evidence="2" type="ORF">KHZ85_01090</name>
</gene>
<keyword evidence="1" id="KW-0472">Membrane</keyword>
<feature type="transmembrane region" description="Helical" evidence="1">
    <location>
        <begin position="138"/>
        <end position="160"/>
    </location>
</feature>
<reference evidence="2" key="1">
    <citation type="submission" date="2021-02" db="EMBL/GenBank/DDBJ databases">
        <title>Infant gut strain persistence is associated with maternal origin, phylogeny, and functional potential including surface adhesion and iron acquisition.</title>
        <authorList>
            <person name="Lou Y.C."/>
        </authorList>
    </citation>
    <scope>NUCLEOTIDE SEQUENCE</scope>
    <source>
        <strain evidence="2">L3_108_103G1_dasL3_108_103G1_concoct_2</strain>
    </source>
</reference>
<sequence>MGNKKYIMCSGLAFADEEDMEMLHEYAKEGWIFERLRFGVLYELHRKQPQNRIYSYDSNAVKKKDKDDYLAMFEESGWHLVGQWSRDIRFFWAEAGTPALHSDAKVLGNQYRGLFWGSVACVVVAVICFLFGGSKVWLYALGGALLGGGGLLMIACYLRMKGKRLAINPKTYGYQLWRIATGIILLVFMIRTKSAWNFWKLLAAGIAGYFLLMGCIDILRIYLRKKQKKIRRSV</sequence>
<comment type="caution">
    <text evidence="2">The sequence shown here is derived from an EMBL/GenBank/DDBJ whole genome shotgun (WGS) entry which is preliminary data.</text>
</comment>
<organism evidence="2 3">
    <name type="scientific">Amedibacillus dolichus</name>
    <dbReference type="NCBI Taxonomy" id="31971"/>
    <lineage>
        <taxon>Bacteria</taxon>
        <taxon>Bacillati</taxon>
        <taxon>Bacillota</taxon>
        <taxon>Erysipelotrichia</taxon>
        <taxon>Erysipelotrichales</taxon>
        <taxon>Erysipelotrichaceae</taxon>
        <taxon>Amedibacillus</taxon>
    </lineage>
</organism>
<dbReference type="EMBL" id="JAGZMZ010000002">
    <property type="protein sequence ID" value="MBS4883349.1"/>
    <property type="molecule type" value="Genomic_DNA"/>
</dbReference>
<feature type="transmembrane region" description="Helical" evidence="1">
    <location>
        <begin position="202"/>
        <end position="223"/>
    </location>
</feature>
<accession>A0A942ZWL1</accession>
<feature type="transmembrane region" description="Helical" evidence="1">
    <location>
        <begin position="114"/>
        <end position="132"/>
    </location>
</feature>
<evidence type="ECO:0000313" key="3">
    <source>
        <dbReference type="Proteomes" id="UP000753219"/>
    </source>
</evidence>
<protein>
    <submittedName>
        <fullName evidence="2">DUF2812 domain-containing protein</fullName>
    </submittedName>
</protein>
<dbReference type="InterPro" id="IPR021359">
    <property type="entry name" value="DUF2812"/>
</dbReference>
<feature type="transmembrane region" description="Helical" evidence="1">
    <location>
        <begin position="172"/>
        <end position="190"/>
    </location>
</feature>